<dbReference type="PANTHER" id="PTHR43158">
    <property type="entry name" value="SKFA PEPTIDE EXPORT ATP-BINDING PROTEIN SKFE"/>
    <property type="match status" value="1"/>
</dbReference>
<evidence type="ECO:0000256" key="2">
    <source>
        <dbReference type="ARBA" id="ARBA00022840"/>
    </source>
</evidence>
<dbReference type="STRING" id="1409788.NC99_02610"/>
<dbReference type="InterPro" id="IPR027417">
    <property type="entry name" value="P-loop_NTPase"/>
</dbReference>
<proteinExistence type="predicted"/>
<feature type="domain" description="ABC transporter" evidence="3">
    <location>
        <begin position="267"/>
        <end position="517"/>
    </location>
</feature>
<organism evidence="4 5">
    <name type="scientific">Sunxiuqinia dokdonensis</name>
    <dbReference type="NCBI Taxonomy" id="1409788"/>
    <lineage>
        <taxon>Bacteria</taxon>
        <taxon>Pseudomonadati</taxon>
        <taxon>Bacteroidota</taxon>
        <taxon>Bacteroidia</taxon>
        <taxon>Marinilabiliales</taxon>
        <taxon>Prolixibacteraceae</taxon>
        <taxon>Sunxiuqinia</taxon>
    </lineage>
</organism>
<dbReference type="EMBL" id="LGIA01000014">
    <property type="protein sequence ID" value="KOH46861.1"/>
    <property type="molecule type" value="Genomic_DNA"/>
</dbReference>
<keyword evidence="1" id="KW-0547">Nucleotide-binding</keyword>
<evidence type="ECO:0000256" key="1">
    <source>
        <dbReference type="ARBA" id="ARBA00022741"/>
    </source>
</evidence>
<dbReference type="SMART" id="SM00382">
    <property type="entry name" value="AAA"/>
    <property type="match status" value="2"/>
</dbReference>
<comment type="caution">
    <text evidence="4">The sequence shown here is derived from an EMBL/GenBank/DDBJ whole genome shotgun (WGS) entry which is preliminary data.</text>
</comment>
<accession>A0A0L8VEH6</accession>
<dbReference type="Pfam" id="PF00005">
    <property type="entry name" value="ABC_tran"/>
    <property type="match status" value="2"/>
</dbReference>
<dbReference type="RefSeq" id="WP_053179006.1">
    <property type="nucleotide sequence ID" value="NZ_LGIA01000014.1"/>
</dbReference>
<dbReference type="OrthoDB" id="9789994at2"/>
<gene>
    <name evidence="4" type="ORF">NC99_02610</name>
</gene>
<name>A0A0L8VEH6_9BACT</name>
<dbReference type="InterPro" id="IPR003439">
    <property type="entry name" value="ABC_transporter-like_ATP-bd"/>
</dbReference>
<dbReference type="InterPro" id="IPR003593">
    <property type="entry name" value="AAA+_ATPase"/>
</dbReference>
<reference evidence="5" key="1">
    <citation type="submission" date="2015-07" db="EMBL/GenBank/DDBJ databases">
        <title>Genome sequencing of Sunxiuqinia dokdonensis strain SK.</title>
        <authorList>
            <person name="Ahn S."/>
            <person name="Kim B.-C."/>
        </authorList>
    </citation>
    <scope>NUCLEOTIDE SEQUENCE [LARGE SCALE GENOMIC DNA]</scope>
    <source>
        <strain evidence="5">SK</strain>
    </source>
</reference>
<evidence type="ECO:0000259" key="3">
    <source>
        <dbReference type="PROSITE" id="PS50893"/>
    </source>
</evidence>
<dbReference type="GO" id="GO:0005524">
    <property type="term" value="F:ATP binding"/>
    <property type="evidence" value="ECO:0007669"/>
    <property type="project" value="UniProtKB-KW"/>
</dbReference>
<protein>
    <recommendedName>
        <fullName evidence="3">ABC transporter domain-containing protein</fullName>
    </recommendedName>
</protein>
<dbReference type="PATRIC" id="fig|1409788.3.peg.271"/>
<feature type="domain" description="ABC transporter" evidence="3">
    <location>
        <begin position="7"/>
        <end position="247"/>
    </location>
</feature>
<dbReference type="PROSITE" id="PS50893">
    <property type="entry name" value="ABC_TRANSPORTER_2"/>
    <property type="match status" value="2"/>
</dbReference>
<dbReference type="Gene3D" id="3.40.50.300">
    <property type="entry name" value="P-loop containing nucleotide triphosphate hydrolases"/>
    <property type="match status" value="2"/>
</dbReference>
<keyword evidence="2" id="KW-0067">ATP-binding</keyword>
<dbReference type="SUPFAM" id="SSF52540">
    <property type="entry name" value="P-loop containing nucleoside triphosphate hydrolases"/>
    <property type="match status" value="2"/>
</dbReference>
<evidence type="ECO:0000313" key="4">
    <source>
        <dbReference type="EMBL" id="KOH46861.1"/>
    </source>
</evidence>
<dbReference type="Proteomes" id="UP000036958">
    <property type="component" value="Unassembled WGS sequence"/>
</dbReference>
<dbReference type="AlphaFoldDB" id="A0A0L8VEH6"/>
<sequence length="520" mass="57883">MNQPESIQMLEANRLGLKIAGETIIHPLSFQLKQSESLAITGASGSGKTMLGRVLAGQLSPSSGELLINPGLRRLMVDQQDHFIAFSGRRSLHDGLRYENQDMEMEPTVQEFLLRVKVKNTTGISETALSELLKQLEIEHLSDRKLLQLSNGERKRTQLAAVLLQKPGLLVLDQPFVGLDFHSRANLNRFLKQQVDTGLCLVVITDPKHIPESISRVIELKKGNLHQFVRRDAYRPDFNASGMSFPDLTLPLFSQLSNPKHTFFNLVRMNQVQVRLGGRQILKNISWQVQSGEQWALLGPNGAGKSTLLSLITADNPQGYANDLILFDRQRGTGESIWDIKKHIGFVSPELHLYFLRGAGIYNTIPGLGASGHANYSAMTCLDVVLSGFHDEVGFTSSPTDGQQKSARAWLATLGLTSWQKRPFVHASLGEQRVVLLARALVKSPPLLILDEPCQGLDSQQTKRFLQLLNVLCHQLKTSLIYVTHRKAEIPACVTHLLQLENGEVKSKGTYDGSTFQWNH</sequence>
<keyword evidence="5" id="KW-1185">Reference proteome</keyword>
<evidence type="ECO:0000313" key="5">
    <source>
        <dbReference type="Proteomes" id="UP000036958"/>
    </source>
</evidence>
<dbReference type="GO" id="GO:0016887">
    <property type="term" value="F:ATP hydrolysis activity"/>
    <property type="evidence" value="ECO:0007669"/>
    <property type="project" value="InterPro"/>
</dbReference>
<dbReference type="PANTHER" id="PTHR43158:SF2">
    <property type="entry name" value="SKFA PEPTIDE EXPORT ATP-BINDING PROTEIN SKFE"/>
    <property type="match status" value="1"/>
</dbReference>